<dbReference type="CDD" id="cd00093">
    <property type="entry name" value="HTH_XRE"/>
    <property type="match status" value="1"/>
</dbReference>
<dbReference type="GO" id="GO:0003677">
    <property type="term" value="F:DNA binding"/>
    <property type="evidence" value="ECO:0007669"/>
    <property type="project" value="InterPro"/>
</dbReference>
<feature type="region of interest" description="Disordered" evidence="1">
    <location>
        <begin position="1"/>
        <end position="29"/>
    </location>
</feature>
<evidence type="ECO:0000256" key="1">
    <source>
        <dbReference type="SAM" id="MobiDB-lite"/>
    </source>
</evidence>
<sequence>MQDGSPDGSPQSSSSRTEGTRMADKTVTPRRQRLGQLLRSLREATGKSGTQAAVELGWSAAKLSRIETALTLPSEDDIAALIDHYGSDDVLLQEVLDLRRAATQKGWWEKYSDSLDQGYIAFIGLEAEATEICNWEPMVFPGLLQTSAYARFMAAGTIHPMVKIPPAFVRDRVEVRMRRQQTLLYGSDPLRLRVIFDESVLKREVGGPEVMVEQLQHVLELASLPHVELRINALKTQAPAPWGSFVHFKFRNFPDVVYQEDDEGGRFSSDPKRAFSVERIFEWSMDVALDGPASERLIRETMAQWQT</sequence>
<dbReference type="InterPro" id="IPR043917">
    <property type="entry name" value="DUF5753"/>
</dbReference>
<feature type="compositionally biased region" description="Low complexity" evidence="1">
    <location>
        <begin position="1"/>
        <end position="15"/>
    </location>
</feature>
<dbReference type="AlphaFoldDB" id="A0A4U3MMC9"/>
<dbReference type="EMBL" id="SZQA01000005">
    <property type="protein sequence ID" value="TKK89822.1"/>
    <property type="molecule type" value="Genomic_DNA"/>
</dbReference>
<evidence type="ECO:0000313" key="3">
    <source>
        <dbReference type="EMBL" id="TKK89822.1"/>
    </source>
</evidence>
<dbReference type="Proteomes" id="UP000308705">
    <property type="component" value="Unassembled WGS sequence"/>
</dbReference>
<accession>A0A4U3MMC9</accession>
<name>A0A4U3MMC9_9ACTN</name>
<reference evidence="3 4" key="1">
    <citation type="submission" date="2019-04" db="EMBL/GenBank/DDBJ databases">
        <title>Herbidospora sp. NEAU-GS14.nov., a novel actinomycete isolated from soil.</title>
        <authorList>
            <person name="Han L."/>
        </authorList>
    </citation>
    <scope>NUCLEOTIDE SEQUENCE [LARGE SCALE GENOMIC DNA]</scope>
    <source>
        <strain evidence="3 4">NEAU-GS14</strain>
    </source>
</reference>
<keyword evidence="4" id="KW-1185">Reference proteome</keyword>
<dbReference type="InterPro" id="IPR010982">
    <property type="entry name" value="Lambda_DNA-bd_dom_sf"/>
</dbReference>
<proteinExistence type="predicted"/>
<dbReference type="Pfam" id="PF19054">
    <property type="entry name" value="DUF5753"/>
    <property type="match status" value="1"/>
</dbReference>
<dbReference type="Gene3D" id="1.10.260.40">
    <property type="entry name" value="lambda repressor-like DNA-binding domains"/>
    <property type="match status" value="1"/>
</dbReference>
<dbReference type="SUPFAM" id="SSF47413">
    <property type="entry name" value="lambda repressor-like DNA-binding domains"/>
    <property type="match status" value="1"/>
</dbReference>
<evidence type="ECO:0000313" key="4">
    <source>
        <dbReference type="Proteomes" id="UP000308705"/>
    </source>
</evidence>
<dbReference type="OrthoDB" id="5177725at2"/>
<organism evidence="3 4">
    <name type="scientific">Herbidospora galbida</name>
    <dbReference type="NCBI Taxonomy" id="2575442"/>
    <lineage>
        <taxon>Bacteria</taxon>
        <taxon>Bacillati</taxon>
        <taxon>Actinomycetota</taxon>
        <taxon>Actinomycetes</taxon>
        <taxon>Streptosporangiales</taxon>
        <taxon>Streptosporangiaceae</taxon>
        <taxon>Herbidospora</taxon>
    </lineage>
</organism>
<evidence type="ECO:0000259" key="2">
    <source>
        <dbReference type="PROSITE" id="PS50943"/>
    </source>
</evidence>
<dbReference type="PROSITE" id="PS50943">
    <property type="entry name" value="HTH_CROC1"/>
    <property type="match status" value="1"/>
</dbReference>
<protein>
    <submittedName>
        <fullName evidence="3">Helix-turn-helix domain-containing protein</fullName>
    </submittedName>
</protein>
<dbReference type="SMART" id="SM00530">
    <property type="entry name" value="HTH_XRE"/>
    <property type="match status" value="1"/>
</dbReference>
<dbReference type="InterPro" id="IPR001387">
    <property type="entry name" value="Cro/C1-type_HTH"/>
</dbReference>
<dbReference type="Pfam" id="PF13560">
    <property type="entry name" value="HTH_31"/>
    <property type="match status" value="1"/>
</dbReference>
<feature type="domain" description="HTH cro/C1-type" evidence="2">
    <location>
        <begin position="38"/>
        <end position="92"/>
    </location>
</feature>
<comment type="caution">
    <text evidence="3">The sequence shown here is derived from an EMBL/GenBank/DDBJ whole genome shotgun (WGS) entry which is preliminary data.</text>
</comment>
<gene>
    <name evidence="3" type="ORF">FDA94_08010</name>
</gene>